<dbReference type="Proteomes" id="UP000197003">
    <property type="component" value="Chromosome"/>
</dbReference>
<accession>A0A1Z3N6D1</accession>
<organism evidence="2 3">
    <name type="scientific">Bdellovibrio bacteriovorus</name>
    <dbReference type="NCBI Taxonomy" id="959"/>
    <lineage>
        <taxon>Bacteria</taxon>
        <taxon>Pseudomonadati</taxon>
        <taxon>Bdellovibrionota</taxon>
        <taxon>Bdellovibrionia</taxon>
        <taxon>Bdellovibrionales</taxon>
        <taxon>Pseudobdellovibrionaceae</taxon>
        <taxon>Bdellovibrio</taxon>
    </lineage>
</organism>
<reference evidence="2 3" key="1">
    <citation type="submission" date="2017-04" db="EMBL/GenBank/DDBJ databases">
        <title>Whole genome sequence of Bdellovibrio bacteriovorus strain SSB218315.</title>
        <authorList>
            <person name="Oyedara O."/>
            <person name="Rodriguez-Perez M.A."/>
        </authorList>
    </citation>
    <scope>NUCLEOTIDE SEQUENCE [LARGE SCALE GENOMIC DNA]</scope>
    <source>
        <strain evidence="2 3">SSB218315</strain>
    </source>
</reference>
<dbReference type="EMBL" id="CP020946">
    <property type="protein sequence ID" value="ASD63025.1"/>
    <property type="molecule type" value="Genomic_DNA"/>
</dbReference>
<feature type="region of interest" description="Disordered" evidence="1">
    <location>
        <begin position="48"/>
        <end position="70"/>
    </location>
</feature>
<sequence length="70" mass="8009">MNLTNLIFWSASVITGLAGVHNIDSIQRAIWKVQARIVYESRTETWGSPKFLRNDQGPHKLSQRSGQERN</sequence>
<protein>
    <submittedName>
        <fullName evidence="2">Uncharacterized protein</fullName>
    </submittedName>
</protein>
<proteinExistence type="predicted"/>
<evidence type="ECO:0000256" key="1">
    <source>
        <dbReference type="SAM" id="MobiDB-lite"/>
    </source>
</evidence>
<dbReference type="AlphaFoldDB" id="A0A1Z3N6D1"/>
<gene>
    <name evidence="2" type="ORF">B9G79_05300</name>
</gene>
<evidence type="ECO:0000313" key="3">
    <source>
        <dbReference type="Proteomes" id="UP000197003"/>
    </source>
</evidence>
<evidence type="ECO:0000313" key="2">
    <source>
        <dbReference type="EMBL" id="ASD63025.1"/>
    </source>
</evidence>
<name>A0A1Z3N6D1_BDEBC</name>